<reference evidence="2 3" key="1">
    <citation type="submission" date="2022-09" db="EMBL/GenBank/DDBJ databases">
        <authorList>
            <person name="Kop L."/>
        </authorList>
    </citation>
    <scope>NUCLEOTIDE SEQUENCE [LARGE SCALE GENOMIC DNA]</scope>
    <source>
        <strain evidence="2 3">347</strain>
    </source>
</reference>
<dbReference type="Proteomes" id="UP001157733">
    <property type="component" value="Chromosome"/>
</dbReference>
<keyword evidence="1" id="KW-0472">Membrane</keyword>
<protein>
    <submittedName>
        <fullName evidence="2">Uncharacterized protein</fullName>
    </submittedName>
</protein>
<dbReference type="EMBL" id="OX336137">
    <property type="protein sequence ID" value="CAI2717484.1"/>
    <property type="molecule type" value="Genomic_DNA"/>
</dbReference>
<keyword evidence="3" id="KW-1185">Reference proteome</keyword>
<accession>A0ABN8VZB0</accession>
<gene>
    <name evidence="2" type="ORF">NSPWAT_0625</name>
</gene>
<evidence type="ECO:0000313" key="3">
    <source>
        <dbReference type="Proteomes" id="UP001157733"/>
    </source>
</evidence>
<evidence type="ECO:0000313" key="2">
    <source>
        <dbReference type="EMBL" id="CAI2717484.1"/>
    </source>
</evidence>
<proteinExistence type="predicted"/>
<sequence>MITKNTYTVKHKATIRKLPPKERKPLPGKGFRTGTVRRKSPCCRHALTYSVYAFIVSFFEYLSFPPSPF</sequence>
<name>A0ABN8VZB0_9BACT</name>
<keyword evidence="1" id="KW-1133">Transmembrane helix</keyword>
<feature type="transmembrane region" description="Helical" evidence="1">
    <location>
        <begin position="46"/>
        <end position="64"/>
    </location>
</feature>
<evidence type="ECO:0000256" key="1">
    <source>
        <dbReference type="SAM" id="Phobius"/>
    </source>
</evidence>
<keyword evidence="1" id="KW-0812">Transmembrane</keyword>
<organism evidence="2 3">
    <name type="scientific">Nitrospina watsonii</name>
    <dbReference type="NCBI Taxonomy" id="1323948"/>
    <lineage>
        <taxon>Bacteria</taxon>
        <taxon>Pseudomonadati</taxon>
        <taxon>Nitrospinota/Tectimicrobiota group</taxon>
        <taxon>Nitrospinota</taxon>
        <taxon>Nitrospinia</taxon>
        <taxon>Nitrospinales</taxon>
        <taxon>Nitrospinaceae</taxon>
        <taxon>Nitrospina</taxon>
    </lineage>
</organism>